<evidence type="ECO:0000256" key="11">
    <source>
        <dbReference type="ARBA" id="ARBA00023180"/>
    </source>
</evidence>
<evidence type="ECO:0000256" key="7">
    <source>
        <dbReference type="ARBA" id="ARBA00022729"/>
    </source>
</evidence>
<comment type="caution">
    <text evidence="14">Lacks conserved residue(s) required for the propagation of feature annotation.</text>
</comment>
<evidence type="ECO:0000256" key="4">
    <source>
        <dbReference type="ARBA" id="ARBA00022530"/>
    </source>
</evidence>
<dbReference type="PANTHER" id="PTHR23343:SF41">
    <property type="entry name" value="ZONA PELLUCIDA SPERM-BINDING PROTEIN 1"/>
    <property type="match status" value="1"/>
</dbReference>
<keyword evidence="6 15" id="KW-0812">Transmembrane</keyword>
<keyword evidence="8 15" id="KW-1133">Transmembrane helix</keyword>
<keyword evidence="11" id="KW-0325">Glycoprotein</keyword>
<dbReference type="RefSeq" id="XP_033775618.1">
    <property type="nucleotide sequence ID" value="XM_033919727.1"/>
</dbReference>
<comment type="subcellular location">
    <subcellularLocation>
        <location evidence="1">Cell membrane</location>
        <topology evidence="1">Single-pass type I membrane protein</topology>
    </subcellularLocation>
    <subcellularLocation>
        <location evidence="13">Zona pellucida</location>
    </subcellularLocation>
</comment>
<dbReference type="GO" id="GO:0035804">
    <property type="term" value="F:structural constituent of egg coat"/>
    <property type="evidence" value="ECO:0007669"/>
    <property type="project" value="TreeGrafter"/>
</dbReference>
<evidence type="ECO:0000256" key="5">
    <source>
        <dbReference type="ARBA" id="ARBA00022685"/>
    </source>
</evidence>
<evidence type="ECO:0000256" key="3">
    <source>
        <dbReference type="ARBA" id="ARBA00022525"/>
    </source>
</evidence>
<dbReference type="Gene3D" id="2.60.40.4100">
    <property type="entry name" value="Zona pellucida, ZP-C domain"/>
    <property type="match status" value="1"/>
</dbReference>
<proteinExistence type="predicted"/>
<evidence type="ECO:0000256" key="2">
    <source>
        <dbReference type="ARBA" id="ARBA00022475"/>
    </source>
</evidence>
<dbReference type="GeneID" id="117348072"/>
<keyword evidence="12" id="KW-0278">Fertilization</keyword>
<evidence type="ECO:0000256" key="13">
    <source>
        <dbReference type="ARBA" id="ARBA00024183"/>
    </source>
</evidence>
<dbReference type="KEGG" id="gsh:117348072"/>
<dbReference type="OrthoDB" id="9907024at2759"/>
<dbReference type="InterPro" id="IPR055355">
    <property type="entry name" value="ZP-C"/>
</dbReference>
<evidence type="ECO:0000259" key="17">
    <source>
        <dbReference type="PROSITE" id="PS51448"/>
    </source>
</evidence>
<dbReference type="GO" id="GO:0035805">
    <property type="term" value="C:egg coat"/>
    <property type="evidence" value="ECO:0007669"/>
    <property type="project" value="UniProtKB-SubCell"/>
</dbReference>
<feature type="transmembrane region" description="Helical" evidence="15">
    <location>
        <begin position="580"/>
        <end position="605"/>
    </location>
</feature>
<protein>
    <submittedName>
        <fullName evidence="19">Zona pellucida sperm-binding protein 1-like</fullName>
    </submittedName>
</protein>
<dbReference type="InterPro" id="IPR055356">
    <property type="entry name" value="ZP-N"/>
</dbReference>
<dbReference type="PROSITE" id="PS51034">
    <property type="entry name" value="ZP_2"/>
    <property type="match status" value="1"/>
</dbReference>
<accession>A0A6P8PLU7</accession>
<keyword evidence="2" id="KW-1003">Cell membrane</keyword>
<evidence type="ECO:0000256" key="15">
    <source>
        <dbReference type="SAM" id="Phobius"/>
    </source>
</evidence>
<dbReference type="SMART" id="SM00018">
    <property type="entry name" value="PD"/>
    <property type="match status" value="1"/>
</dbReference>
<dbReference type="InterPro" id="IPR044913">
    <property type="entry name" value="P_trefoil_dom_sf"/>
</dbReference>
<name>A0A6P8PLU7_GEOSA</name>
<evidence type="ECO:0000256" key="14">
    <source>
        <dbReference type="PROSITE-ProRule" id="PRU00779"/>
    </source>
</evidence>
<feature type="domain" description="ZP" evidence="16">
    <location>
        <begin position="260"/>
        <end position="533"/>
    </location>
</feature>
<keyword evidence="10 14" id="KW-1015">Disulfide bond</keyword>
<dbReference type="InterPro" id="IPR051148">
    <property type="entry name" value="Zona_Pellucida_Domain_gp"/>
</dbReference>
<dbReference type="Pfam" id="PF00100">
    <property type="entry name" value="Zona_pellucida"/>
    <property type="match status" value="1"/>
</dbReference>
<dbReference type="InterPro" id="IPR000519">
    <property type="entry name" value="P_trefoil_dom"/>
</dbReference>
<dbReference type="CDD" id="cd00111">
    <property type="entry name" value="Trefoil"/>
    <property type="match status" value="1"/>
</dbReference>
<dbReference type="Gene3D" id="4.10.110.10">
    <property type="entry name" value="Spasmolytic Protein, domain 1"/>
    <property type="match status" value="1"/>
</dbReference>
<feature type="disulfide bond" evidence="14">
    <location>
        <begin position="225"/>
        <end position="240"/>
    </location>
</feature>
<keyword evidence="4" id="KW-0272">Extracellular matrix</keyword>
<dbReference type="GO" id="GO:0032190">
    <property type="term" value="F:acrosin binding"/>
    <property type="evidence" value="ECO:0007669"/>
    <property type="project" value="TreeGrafter"/>
</dbReference>
<dbReference type="AlphaFoldDB" id="A0A6P8PLU7"/>
<evidence type="ECO:0000256" key="10">
    <source>
        <dbReference type="ARBA" id="ARBA00023157"/>
    </source>
</evidence>
<sequence length="613" mass="68614">MGWFWDYGGGWLFCFFMFGIPYSKGTLHALISYDCGQHGMQLVVKPWRTPHVFFKAFDEFGNLFEVKDCSECHHFLSWPDNATFVFSAGYHGCHVLQKGQTFHLNILVELINVSQEVTYAKKVSMVCPKPDSVSEAFATSPPTMLQKPTQSFTDLFVSTKPVLSSSTNLQMTTLSSTVPLKTANLSSSLPFTILQKTMKPFKPALIPGIYSPEKRCQVGSGKIICGQTGISKESCLHAGCCYNASDSAMPCYYSNSATAQCTSDGYFIVVISRDMLDNPVVLDKVHFPDTSPACHPLVKTDTFLLFRFSLRQCGTTFKLTGDRLMYETTLSSSIHVQKGRAGSITRDATFALVVRCSYSARDFLPLQVEVFTPPPLPAVTGAGPLHLEMRIARDAQYSSYYTEAEYPVSKVLRDPVYIEVRLLHRADPRLVLVLHQCWAAPTSNPMWGSQWPILVDKCPFSGDNYRTLPVLVGSALPLHSHYQRFSVATFAFLDSSPQKALAGQVYFFCSASACHPTRVDSCVPRCQTRRRRFLYLQHQALNDSLDLVSSYGPVSFLESESLPDKTQDQHEPLNTSPTSWILLWTLVTFFMAVAILAVAALWYTYRRSHCRPL</sequence>
<dbReference type="GO" id="GO:0007339">
    <property type="term" value="P:binding of sperm to zona pellucida"/>
    <property type="evidence" value="ECO:0007669"/>
    <property type="project" value="TreeGrafter"/>
</dbReference>
<evidence type="ECO:0000256" key="8">
    <source>
        <dbReference type="ARBA" id="ARBA00022989"/>
    </source>
</evidence>
<evidence type="ECO:0000256" key="6">
    <source>
        <dbReference type="ARBA" id="ARBA00022692"/>
    </source>
</evidence>
<dbReference type="PROSITE" id="PS00682">
    <property type="entry name" value="ZP_1"/>
    <property type="match status" value="1"/>
</dbReference>
<organism evidence="18 19">
    <name type="scientific">Geotrypetes seraphini</name>
    <name type="common">Gaboon caecilian</name>
    <name type="synonym">Caecilia seraphini</name>
    <dbReference type="NCBI Taxonomy" id="260995"/>
    <lineage>
        <taxon>Eukaryota</taxon>
        <taxon>Metazoa</taxon>
        <taxon>Chordata</taxon>
        <taxon>Craniata</taxon>
        <taxon>Vertebrata</taxon>
        <taxon>Euteleostomi</taxon>
        <taxon>Amphibia</taxon>
        <taxon>Gymnophiona</taxon>
        <taxon>Geotrypetes</taxon>
    </lineage>
</organism>
<dbReference type="SMART" id="SM00241">
    <property type="entry name" value="ZP"/>
    <property type="match status" value="1"/>
</dbReference>
<evidence type="ECO:0000313" key="18">
    <source>
        <dbReference type="Proteomes" id="UP000515159"/>
    </source>
</evidence>
<dbReference type="InterPro" id="IPR001507">
    <property type="entry name" value="ZP_dom"/>
</dbReference>
<keyword evidence="18" id="KW-1185">Reference proteome</keyword>
<dbReference type="GO" id="GO:0060468">
    <property type="term" value="P:prevention of polyspermy"/>
    <property type="evidence" value="ECO:0007669"/>
    <property type="project" value="TreeGrafter"/>
</dbReference>
<evidence type="ECO:0000256" key="1">
    <source>
        <dbReference type="ARBA" id="ARBA00004251"/>
    </source>
</evidence>
<dbReference type="Pfam" id="PF22821">
    <property type="entry name" value="ZP1_ZP4_Ig-like"/>
    <property type="match status" value="1"/>
</dbReference>
<dbReference type="PANTHER" id="PTHR23343">
    <property type="entry name" value="ZONA PELLUCIDA SPERM-BINDING PROTEIN"/>
    <property type="match status" value="1"/>
</dbReference>
<feature type="domain" description="P-type" evidence="17">
    <location>
        <begin position="214"/>
        <end position="255"/>
    </location>
</feature>
<evidence type="ECO:0000313" key="19">
    <source>
        <dbReference type="RefSeq" id="XP_033775618.1"/>
    </source>
</evidence>
<dbReference type="InterPro" id="IPR017977">
    <property type="entry name" value="ZP_dom_CS"/>
</dbReference>
<dbReference type="InterPro" id="IPR054554">
    <property type="entry name" value="ZP1/4_Ig-like"/>
</dbReference>
<dbReference type="InterPro" id="IPR042235">
    <property type="entry name" value="ZP-C_dom"/>
</dbReference>
<evidence type="ECO:0000259" key="16">
    <source>
        <dbReference type="PROSITE" id="PS51034"/>
    </source>
</evidence>
<dbReference type="Proteomes" id="UP000515159">
    <property type="component" value="Chromosome 14"/>
</dbReference>
<dbReference type="Gene3D" id="2.60.40.3210">
    <property type="entry name" value="Zona pellucida, ZP-N domain"/>
    <property type="match status" value="1"/>
</dbReference>
<dbReference type="InParanoid" id="A0A6P8PLU7"/>
<dbReference type="FunCoup" id="A0A6P8PLU7">
    <property type="interactions" value="83"/>
</dbReference>
<keyword evidence="3" id="KW-0964">Secreted</keyword>
<keyword evidence="7" id="KW-0732">Signal</keyword>
<evidence type="ECO:0000256" key="12">
    <source>
        <dbReference type="ARBA" id="ARBA00023279"/>
    </source>
</evidence>
<gene>
    <name evidence="19" type="primary">LOC117348072</name>
</gene>
<dbReference type="Pfam" id="PF00088">
    <property type="entry name" value="Trefoil"/>
    <property type="match status" value="1"/>
</dbReference>
<dbReference type="PROSITE" id="PS51448">
    <property type="entry name" value="P_TREFOIL_2"/>
    <property type="match status" value="1"/>
</dbReference>
<dbReference type="SUPFAM" id="SSF57492">
    <property type="entry name" value="Trefoil"/>
    <property type="match status" value="1"/>
</dbReference>
<keyword evidence="9 15" id="KW-0472">Membrane</keyword>
<evidence type="ECO:0000256" key="9">
    <source>
        <dbReference type="ARBA" id="ARBA00023136"/>
    </source>
</evidence>
<dbReference type="GO" id="GO:0005886">
    <property type="term" value="C:plasma membrane"/>
    <property type="evidence" value="ECO:0007669"/>
    <property type="project" value="UniProtKB-SubCell"/>
</dbReference>
<reference evidence="19" key="1">
    <citation type="submission" date="2025-08" db="UniProtKB">
        <authorList>
            <consortium name="RefSeq"/>
        </authorList>
    </citation>
    <scope>IDENTIFICATION</scope>
</reference>
<keyword evidence="5" id="KW-0165">Cleavage on pair of basic residues</keyword>
<dbReference type="Pfam" id="PF23344">
    <property type="entry name" value="ZP-N"/>
    <property type="match status" value="1"/>
</dbReference>